<gene>
    <name evidence="1" type="ORF">DS031_03195</name>
</gene>
<dbReference type="EMBL" id="QOCW01000002">
    <property type="protein sequence ID" value="RBW71012.1"/>
    <property type="molecule type" value="Genomic_DNA"/>
</dbReference>
<comment type="caution">
    <text evidence="1">The sequence shown here is derived from an EMBL/GenBank/DDBJ whole genome shotgun (WGS) entry which is preliminary data.</text>
</comment>
<proteinExistence type="predicted"/>
<dbReference type="Proteomes" id="UP000253314">
    <property type="component" value="Unassembled WGS sequence"/>
</dbReference>
<evidence type="ECO:0000313" key="2">
    <source>
        <dbReference type="Proteomes" id="UP000253314"/>
    </source>
</evidence>
<reference evidence="1 2" key="1">
    <citation type="submission" date="2018-07" db="EMBL/GenBank/DDBJ databases">
        <title>Lottiidibacillus patelloidae gen. nov., sp. nov., isolated from the intestinal tract of a marine limpet and the reclassification of B. taeanensis BH030017T, B. algicola KMM 3737T and B. hwajinpoensis SW-72T as genus Lottiidibacillus.</title>
        <authorList>
            <person name="Liu R."/>
            <person name="Huang Z."/>
        </authorList>
    </citation>
    <scope>NUCLEOTIDE SEQUENCE [LARGE SCALE GENOMIC DNA]</scope>
    <source>
        <strain evidence="1 2">BH030017</strain>
    </source>
</reference>
<accession>A0A366XXZ4</accession>
<keyword evidence="2" id="KW-1185">Reference proteome</keyword>
<evidence type="ECO:0000313" key="1">
    <source>
        <dbReference type="EMBL" id="RBW71012.1"/>
    </source>
</evidence>
<organism evidence="1 2">
    <name type="scientific">Bacillus taeanensis</name>
    <dbReference type="NCBI Taxonomy" id="273032"/>
    <lineage>
        <taxon>Bacteria</taxon>
        <taxon>Bacillati</taxon>
        <taxon>Bacillota</taxon>
        <taxon>Bacilli</taxon>
        <taxon>Bacillales</taxon>
        <taxon>Bacillaceae</taxon>
        <taxon>Bacillus</taxon>
    </lineage>
</organism>
<dbReference type="RefSeq" id="WP_113804492.1">
    <property type="nucleotide sequence ID" value="NZ_QOCW01000002.1"/>
</dbReference>
<protein>
    <submittedName>
        <fullName evidence="1">Uncharacterized protein</fullName>
    </submittedName>
</protein>
<name>A0A366XXZ4_9BACI</name>
<dbReference type="AlphaFoldDB" id="A0A366XXZ4"/>
<sequence length="99" mass="11485">MILETTELHYELVVDLCLLEEESPVITNYQGKELEGKGKSDQNLDEKITNFDKRMLSIEKQLKTMEKTRQPTSKKLEAEVALLTRELHELKEDLMVPVP</sequence>